<organism evidence="3 4">
    <name type="scientific">Deinococcus depolymerans</name>
    <dbReference type="NCBI Taxonomy" id="392408"/>
    <lineage>
        <taxon>Bacteria</taxon>
        <taxon>Thermotogati</taxon>
        <taxon>Deinococcota</taxon>
        <taxon>Deinococci</taxon>
        <taxon>Deinococcales</taxon>
        <taxon>Deinococcaceae</taxon>
        <taxon>Deinococcus</taxon>
    </lineage>
</organism>
<evidence type="ECO:0000313" key="4">
    <source>
        <dbReference type="Proteomes" id="UP001500191"/>
    </source>
</evidence>
<reference evidence="3 4" key="1">
    <citation type="journal article" date="2019" name="Int. J. Syst. Evol. Microbiol.">
        <title>The Global Catalogue of Microorganisms (GCM) 10K type strain sequencing project: providing services to taxonomists for standard genome sequencing and annotation.</title>
        <authorList>
            <consortium name="The Broad Institute Genomics Platform"/>
            <consortium name="The Broad Institute Genome Sequencing Center for Infectious Disease"/>
            <person name="Wu L."/>
            <person name="Ma J."/>
        </authorList>
    </citation>
    <scope>NUCLEOTIDE SEQUENCE [LARGE SCALE GENOMIC DNA]</scope>
    <source>
        <strain evidence="3 4">JCM 14368</strain>
    </source>
</reference>
<dbReference type="SUPFAM" id="SSF55021">
    <property type="entry name" value="ACT-like"/>
    <property type="match status" value="2"/>
</dbReference>
<feature type="domain" description="CASTOR ACT" evidence="1">
    <location>
        <begin position="80"/>
        <end position="141"/>
    </location>
</feature>
<protein>
    <submittedName>
        <fullName evidence="3">ACT domain-containing protein</fullName>
    </submittedName>
</protein>
<keyword evidence="4" id="KW-1185">Reference proteome</keyword>
<dbReference type="InterPro" id="IPR049447">
    <property type="entry name" value="A9CJY8-like_N"/>
</dbReference>
<proteinExistence type="predicted"/>
<dbReference type="Pfam" id="PF21631">
    <property type="entry name" value="A9CJY8-like_N"/>
    <property type="match status" value="1"/>
</dbReference>
<comment type="caution">
    <text evidence="3">The sequence shown here is derived from an EMBL/GenBank/DDBJ whole genome shotgun (WGS) entry which is preliminary data.</text>
</comment>
<evidence type="ECO:0000313" key="3">
    <source>
        <dbReference type="EMBL" id="GAA0500584.1"/>
    </source>
</evidence>
<evidence type="ECO:0000259" key="2">
    <source>
        <dbReference type="Pfam" id="PF21631"/>
    </source>
</evidence>
<dbReference type="PANTHER" id="PTHR31131:SF6">
    <property type="entry name" value="CASTOR ACT DOMAIN-CONTAINING PROTEIN"/>
    <property type="match status" value="1"/>
</dbReference>
<dbReference type="InterPro" id="IPR045865">
    <property type="entry name" value="ACT-like_dom_sf"/>
</dbReference>
<dbReference type="InterPro" id="IPR051719">
    <property type="entry name" value="CASTOR_mTORC1"/>
</dbReference>
<dbReference type="InterPro" id="IPR027795">
    <property type="entry name" value="CASTOR_ACT_dom"/>
</dbReference>
<gene>
    <name evidence="3" type="ORF">GCM10008937_04990</name>
</gene>
<dbReference type="Proteomes" id="UP001500191">
    <property type="component" value="Unassembled WGS sequence"/>
</dbReference>
<sequence>MPTLAGWRGRPGPHLQRGRYPAAMPQTLSVVPGEYAVSQLPAGSAAPAWAFTGDLWCVLGVSDELSVVCPAANVPPGVTTQPGWAALKLHGPFDFTLSGILASVLNPLRDAEVGIFALSTFNTDYVLVAQADLRRAAQALRAAGHTLLD</sequence>
<dbReference type="Gene3D" id="3.30.2130.10">
    <property type="entry name" value="VC0802-like"/>
    <property type="match status" value="1"/>
</dbReference>
<feature type="domain" description="A9CJY8-like N-terminal" evidence="2">
    <location>
        <begin position="33"/>
        <end position="75"/>
    </location>
</feature>
<dbReference type="PIRSF" id="PIRSF008459">
    <property type="entry name" value="UCP008459"/>
    <property type="match status" value="1"/>
</dbReference>
<evidence type="ECO:0000259" key="1">
    <source>
        <dbReference type="Pfam" id="PF13840"/>
    </source>
</evidence>
<dbReference type="PANTHER" id="PTHR31131">
    <property type="entry name" value="CHROMOSOME 1, WHOLE GENOME SHOTGUN SEQUENCE"/>
    <property type="match status" value="1"/>
</dbReference>
<name>A0ABN1BLH4_9DEIO</name>
<accession>A0ABN1BLH4</accession>
<dbReference type="EMBL" id="BAAADB010000003">
    <property type="protein sequence ID" value="GAA0500584.1"/>
    <property type="molecule type" value="Genomic_DNA"/>
</dbReference>
<dbReference type="Pfam" id="PF13840">
    <property type="entry name" value="ACT_7"/>
    <property type="match status" value="1"/>
</dbReference>
<dbReference type="InterPro" id="IPR016540">
    <property type="entry name" value="UCP008459"/>
</dbReference>